<organism evidence="2 3">
    <name type="scientific">Engelhardtia mirabilis</name>
    <dbReference type="NCBI Taxonomy" id="2528011"/>
    <lineage>
        <taxon>Bacteria</taxon>
        <taxon>Pseudomonadati</taxon>
        <taxon>Planctomycetota</taxon>
        <taxon>Planctomycetia</taxon>
        <taxon>Planctomycetia incertae sedis</taxon>
        <taxon>Engelhardtia</taxon>
    </lineage>
</organism>
<evidence type="ECO:0008006" key="4">
    <source>
        <dbReference type="Google" id="ProtNLM"/>
    </source>
</evidence>
<evidence type="ECO:0000313" key="2">
    <source>
        <dbReference type="EMBL" id="QDU68416.1"/>
    </source>
</evidence>
<dbReference type="RefSeq" id="WP_145067399.1">
    <property type="nucleotide sequence ID" value="NZ_CP036287.1"/>
</dbReference>
<keyword evidence="3" id="KW-1185">Reference proteome</keyword>
<evidence type="ECO:0000256" key="1">
    <source>
        <dbReference type="SAM" id="SignalP"/>
    </source>
</evidence>
<dbReference type="EMBL" id="CP036287">
    <property type="protein sequence ID" value="QDU68416.1"/>
    <property type="molecule type" value="Genomic_DNA"/>
</dbReference>
<dbReference type="AlphaFoldDB" id="A0A518BN83"/>
<reference evidence="2 3" key="1">
    <citation type="submission" date="2019-02" db="EMBL/GenBank/DDBJ databases">
        <title>Deep-cultivation of Planctomycetes and their phenomic and genomic characterization uncovers novel biology.</title>
        <authorList>
            <person name="Wiegand S."/>
            <person name="Jogler M."/>
            <person name="Boedeker C."/>
            <person name="Pinto D."/>
            <person name="Vollmers J."/>
            <person name="Rivas-Marin E."/>
            <person name="Kohn T."/>
            <person name="Peeters S.H."/>
            <person name="Heuer A."/>
            <person name="Rast P."/>
            <person name="Oberbeckmann S."/>
            <person name="Bunk B."/>
            <person name="Jeske O."/>
            <person name="Meyerdierks A."/>
            <person name="Storesund J.E."/>
            <person name="Kallscheuer N."/>
            <person name="Luecker S."/>
            <person name="Lage O.M."/>
            <person name="Pohl T."/>
            <person name="Merkel B.J."/>
            <person name="Hornburger P."/>
            <person name="Mueller R.-W."/>
            <person name="Bruemmer F."/>
            <person name="Labrenz M."/>
            <person name="Spormann A.M."/>
            <person name="Op den Camp H."/>
            <person name="Overmann J."/>
            <person name="Amann R."/>
            <person name="Jetten M.S.M."/>
            <person name="Mascher T."/>
            <person name="Medema M.H."/>
            <person name="Devos D.P."/>
            <person name="Kaster A.-K."/>
            <person name="Ovreas L."/>
            <person name="Rohde M."/>
            <person name="Galperin M.Y."/>
            <person name="Jogler C."/>
        </authorList>
    </citation>
    <scope>NUCLEOTIDE SEQUENCE [LARGE SCALE GENOMIC DNA]</scope>
    <source>
        <strain evidence="2 3">Pla133</strain>
    </source>
</reference>
<keyword evidence="1" id="KW-0732">Signal</keyword>
<dbReference type="InterPro" id="IPR013783">
    <property type="entry name" value="Ig-like_fold"/>
</dbReference>
<protein>
    <recommendedName>
        <fullName evidence="4">IPT/TIG domain protein</fullName>
    </recommendedName>
</protein>
<gene>
    <name evidence="2" type="ORF">Pla133_35130</name>
</gene>
<feature type="signal peptide" evidence="1">
    <location>
        <begin position="1"/>
        <end position="23"/>
    </location>
</feature>
<dbReference type="KEGG" id="pbap:Pla133_35130"/>
<sequence precursor="true">MRPLLAGSLSLTVLALATDPAGAQTEGIAAYGSTCGSEPVLALTGIPIEGGSLSYVPLGSAPGNLLVLGVGFSDASFLGLPLPLGLAPFGFPGGCELYTSADLVLFTQGFGQLELPANTSGLHLYLQLIEFAPLSSAFVGASEAYDVTILTPGSTVDLFGPATGTDGTLVTIAGSGFAVPFQNNCVAMTSEGLGIVESGTDTSLTVRVEGSDPALGKIGVVTGLREQVDTSAFVYPAGSTPVPGISVFSGALTAATVGISAAPFDLQDDPLFTPFQALATTDAEGAVPGLTYQFDFPNCDVGDKLKVWMRIEENGMNHDVYFTDGISYASKQLKILVAMHPAKCALWARAWLIQSLQPRIVGIQVVANGGSIQISVNNGTGIVGLKGGFKIVVGP</sequence>
<accession>A0A518BN83</accession>
<feature type="chain" id="PRO_5021844147" description="IPT/TIG domain protein" evidence="1">
    <location>
        <begin position="24"/>
        <end position="395"/>
    </location>
</feature>
<dbReference type="Gene3D" id="2.60.40.10">
    <property type="entry name" value="Immunoglobulins"/>
    <property type="match status" value="1"/>
</dbReference>
<evidence type="ECO:0000313" key="3">
    <source>
        <dbReference type="Proteomes" id="UP000316921"/>
    </source>
</evidence>
<name>A0A518BN83_9BACT</name>
<dbReference type="Proteomes" id="UP000316921">
    <property type="component" value="Chromosome"/>
</dbReference>
<proteinExistence type="predicted"/>